<dbReference type="InParanoid" id="S8FR31"/>
<evidence type="ECO:0000313" key="2">
    <source>
        <dbReference type="Proteomes" id="UP000015241"/>
    </source>
</evidence>
<dbReference type="EMBL" id="KE504147">
    <property type="protein sequence ID" value="EPT00715.1"/>
    <property type="molecule type" value="Genomic_DNA"/>
</dbReference>
<keyword evidence="2" id="KW-1185">Reference proteome</keyword>
<reference evidence="1 2" key="1">
    <citation type="journal article" date="2012" name="Science">
        <title>The Paleozoic origin of enzymatic lignin decomposition reconstructed from 31 fungal genomes.</title>
        <authorList>
            <person name="Floudas D."/>
            <person name="Binder M."/>
            <person name="Riley R."/>
            <person name="Barry K."/>
            <person name="Blanchette R.A."/>
            <person name="Henrissat B."/>
            <person name="Martinez A.T."/>
            <person name="Otillar R."/>
            <person name="Spatafora J.W."/>
            <person name="Yadav J.S."/>
            <person name="Aerts A."/>
            <person name="Benoit I."/>
            <person name="Boyd A."/>
            <person name="Carlson A."/>
            <person name="Copeland A."/>
            <person name="Coutinho P.M."/>
            <person name="de Vries R.P."/>
            <person name="Ferreira P."/>
            <person name="Findley K."/>
            <person name="Foster B."/>
            <person name="Gaskell J."/>
            <person name="Glotzer D."/>
            <person name="Gorecki P."/>
            <person name="Heitman J."/>
            <person name="Hesse C."/>
            <person name="Hori C."/>
            <person name="Igarashi K."/>
            <person name="Jurgens J.A."/>
            <person name="Kallen N."/>
            <person name="Kersten P."/>
            <person name="Kohler A."/>
            <person name="Kuees U."/>
            <person name="Kumar T.K.A."/>
            <person name="Kuo A."/>
            <person name="LaButti K."/>
            <person name="Larrondo L.F."/>
            <person name="Lindquist E."/>
            <person name="Ling A."/>
            <person name="Lombard V."/>
            <person name="Lucas S."/>
            <person name="Lundell T."/>
            <person name="Martin R."/>
            <person name="McLaughlin D.J."/>
            <person name="Morgenstern I."/>
            <person name="Morin E."/>
            <person name="Murat C."/>
            <person name="Nagy L.G."/>
            <person name="Nolan M."/>
            <person name="Ohm R.A."/>
            <person name="Patyshakuliyeva A."/>
            <person name="Rokas A."/>
            <person name="Ruiz-Duenas F.J."/>
            <person name="Sabat G."/>
            <person name="Salamov A."/>
            <person name="Samejima M."/>
            <person name="Schmutz J."/>
            <person name="Slot J.C."/>
            <person name="St John F."/>
            <person name="Stenlid J."/>
            <person name="Sun H."/>
            <person name="Sun S."/>
            <person name="Syed K."/>
            <person name="Tsang A."/>
            <person name="Wiebenga A."/>
            <person name="Young D."/>
            <person name="Pisabarro A."/>
            <person name="Eastwood D.C."/>
            <person name="Martin F."/>
            <person name="Cullen D."/>
            <person name="Grigoriev I.V."/>
            <person name="Hibbett D.S."/>
        </authorList>
    </citation>
    <scope>NUCLEOTIDE SEQUENCE</scope>
    <source>
        <strain evidence="2">FP-58527</strain>
    </source>
</reference>
<accession>S8FR31</accession>
<dbReference type="Proteomes" id="UP000015241">
    <property type="component" value="Unassembled WGS sequence"/>
</dbReference>
<gene>
    <name evidence="1" type="ORF">FOMPIDRAFT_88033</name>
</gene>
<dbReference type="OrthoDB" id="5591297at2759"/>
<evidence type="ECO:0000313" key="1">
    <source>
        <dbReference type="EMBL" id="EPT00715.1"/>
    </source>
</evidence>
<dbReference type="AlphaFoldDB" id="S8FR31"/>
<sequence length="286" mass="32323">MVAIQEALGMCKFISNEDKKQGDTARVKYRKTWLERMTRGVSALCKLFDKCGTHLTQTMKSEQATRSVQDLIIILLDLVGEQGKAQTNEVRQSAPFRTNLFIYMRRNAERKIAPSDTNAERCAIRNTIGFTPRPFIELCLKADLFAALDPMIPRVASMQGVATQLIRKFFCVENVTMAAPSLLQHQLPWRTRCSCSRSWTRVPRGLNEFDRTGALRRGMPLTDSQRTSTCYFKFLSGETASTFNLPSRTHVALANAPQPTFASEDVSDVRDYDAKLLLLSVRNTDK</sequence>
<protein>
    <submittedName>
        <fullName evidence="1">Uncharacterized protein</fullName>
    </submittedName>
</protein>
<organism evidence="1 2">
    <name type="scientific">Fomitopsis schrenkii</name>
    <name type="common">Brown rot fungus</name>
    <dbReference type="NCBI Taxonomy" id="2126942"/>
    <lineage>
        <taxon>Eukaryota</taxon>
        <taxon>Fungi</taxon>
        <taxon>Dikarya</taxon>
        <taxon>Basidiomycota</taxon>
        <taxon>Agaricomycotina</taxon>
        <taxon>Agaricomycetes</taxon>
        <taxon>Polyporales</taxon>
        <taxon>Fomitopsis</taxon>
    </lineage>
</organism>
<proteinExistence type="predicted"/>
<name>S8FR31_FOMSC</name>
<dbReference type="HOGENOM" id="CLU_084819_0_0_1"/>